<evidence type="ECO:0000256" key="5">
    <source>
        <dbReference type="ARBA" id="ARBA00022723"/>
    </source>
</evidence>
<dbReference type="RefSeq" id="WP_121144671.1">
    <property type="nucleotide sequence ID" value="NZ_RBWY01000001.1"/>
</dbReference>
<evidence type="ECO:0000259" key="11">
    <source>
        <dbReference type="Pfam" id="PF00149"/>
    </source>
</evidence>
<keyword evidence="8 10" id="KW-0472">Membrane</keyword>
<evidence type="ECO:0000256" key="3">
    <source>
        <dbReference type="ARBA" id="ARBA00022519"/>
    </source>
</evidence>
<comment type="similarity">
    <text evidence="10">Belongs to the LpxH family.</text>
</comment>
<evidence type="ECO:0000313" key="12">
    <source>
        <dbReference type="EMBL" id="RKS87803.1"/>
    </source>
</evidence>
<feature type="binding site" evidence="10">
    <location>
        <position position="194"/>
    </location>
    <ligand>
        <name>substrate</name>
    </ligand>
</feature>
<evidence type="ECO:0000256" key="6">
    <source>
        <dbReference type="ARBA" id="ARBA00022801"/>
    </source>
</evidence>
<organism evidence="12 13">
    <name type="scientific">Orbus hercynius</name>
    <dbReference type="NCBI Taxonomy" id="593135"/>
    <lineage>
        <taxon>Bacteria</taxon>
        <taxon>Pseudomonadati</taxon>
        <taxon>Pseudomonadota</taxon>
        <taxon>Gammaproteobacteria</taxon>
        <taxon>Orbales</taxon>
        <taxon>Orbaceae</taxon>
        <taxon>Orbus</taxon>
    </lineage>
</organism>
<dbReference type="InterPro" id="IPR029052">
    <property type="entry name" value="Metallo-depent_PP-like"/>
</dbReference>
<comment type="subcellular location">
    <subcellularLocation>
        <location evidence="10">Cell inner membrane</location>
        <topology evidence="10">Peripheral membrane protein</topology>
        <orientation evidence="10">Cytoplasmic side</orientation>
    </subcellularLocation>
</comment>
<feature type="binding site" evidence="10">
    <location>
        <position position="40"/>
    </location>
    <ligand>
        <name>Mn(2+)</name>
        <dbReference type="ChEBI" id="CHEBI:29035"/>
        <label>1</label>
    </ligand>
</feature>
<dbReference type="PANTHER" id="PTHR34990">
    <property type="entry name" value="UDP-2,3-DIACYLGLUCOSAMINE HYDROLASE-RELATED"/>
    <property type="match status" value="1"/>
</dbReference>
<feature type="binding site" evidence="10">
    <location>
        <position position="194"/>
    </location>
    <ligand>
        <name>Mn(2+)</name>
        <dbReference type="ChEBI" id="CHEBI:29035"/>
        <label>2</label>
    </ligand>
</feature>
<feature type="binding site" evidence="10">
    <location>
        <position position="40"/>
    </location>
    <ligand>
        <name>Mn(2+)</name>
        <dbReference type="ChEBI" id="CHEBI:29035"/>
        <label>2</label>
    </ligand>
</feature>
<dbReference type="EMBL" id="RBWY01000001">
    <property type="protein sequence ID" value="RKS87803.1"/>
    <property type="molecule type" value="Genomic_DNA"/>
</dbReference>
<evidence type="ECO:0000256" key="4">
    <source>
        <dbReference type="ARBA" id="ARBA00022556"/>
    </source>
</evidence>
<protein>
    <recommendedName>
        <fullName evidence="10">UDP-2,3-diacylglucosamine hydrolase</fullName>
        <ecNumber evidence="10">3.6.1.54</ecNumber>
    </recommendedName>
    <alternativeName>
        <fullName evidence="10">UDP-2,3-diacylglucosamine diphosphatase</fullName>
    </alternativeName>
</protein>
<feature type="binding site" evidence="10">
    <location>
        <position position="8"/>
    </location>
    <ligand>
        <name>Mn(2+)</name>
        <dbReference type="ChEBI" id="CHEBI:29035"/>
        <label>1</label>
    </ligand>
</feature>
<feature type="binding site" evidence="10">
    <location>
        <position position="163"/>
    </location>
    <ligand>
        <name>substrate</name>
    </ligand>
</feature>
<keyword evidence="1 10" id="KW-1003">Cell membrane</keyword>
<comment type="function">
    <text evidence="10">Hydrolyzes the pyrophosphate bond of UDP-2,3-diacylglucosamine to yield 2,3-diacylglucosamine 1-phosphate (lipid X) and UMP by catalyzing the attack of water at the alpha-P atom. Involved in the biosynthesis of lipid A, a phosphorylated glycolipid that anchors the lipopolysaccharide to the outer membrane of the cell.</text>
</comment>
<dbReference type="InterPro" id="IPR043461">
    <property type="entry name" value="LpxH-like"/>
</dbReference>
<dbReference type="GO" id="GO:0005737">
    <property type="term" value="C:cytoplasm"/>
    <property type="evidence" value="ECO:0007669"/>
    <property type="project" value="InterPro"/>
</dbReference>
<comment type="cofactor">
    <cofactor evidence="10">
        <name>Mn(2+)</name>
        <dbReference type="ChEBI" id="CHEBI:29035"/>
    </cofactor>
    <text evidence="10">Binds 2 Mn(2+) ions per subunit in a binuclear metal center.</text>
</comment>
<comment type="catalytic activity">
    <reaction evidence="10">
        <text>UDP-2-N,3-O-bis[(3R)-3-hydroxytetradecanoyl]-alpha-D-glucosamine + H2O = 2-N,3-O-bis[(3R)-3-hydroxytetradecanoyl]-alpha-D-glucosaminyl 1-phosphate + UMP + 2 H(+)</text>
        <dbReference type="Rhea" id="RHEA:25213"/>
        <dbReference type="ChEBI" id="CHEBI:15377"/>
        <dbReference type="ChEBI" id="CHEBI:15378"/>
        <dbReference type="ChEBI" id="CHEBI:57865"/>
        <dbReference type="ChEBI" id="CHEBI:57957"/>
        <dbReference type="ChEBI" id="CHEBI:78847"/>
        <dbReference type="EC" id="3.6.1.54"/>
    </reaction>
</comment>
<evidence type="ECO:0000313" key="13">
    <source>
        <dbReference type="Proteomes" id="UP000278542"/>
    </source>
</evidence>
<keyword evidence="13" id="KW-1185">Reference proteome</keyword>
<evidence type="ECO:0000256" key="9">
    <source>
        <dbReference type="ARBA" id="ARBA00023211"/>
    </source>
</evidence>
<keyword evidence="3 10" id="KW-0997">Cell inner membrane</keyword>
<dbReference type="GO" id="GO:0009245">
    <property type="term" value="P:lipid A biosynthetic process"/>
    <property type="evidence" value="ECO:0007669"/>
    <property type="project" value="UniProtKB-UniRule"/>
</dbReference>
<keyword evidence="2 10" id="KW-0444">Lipid biosynthesis</keyword>
<dbReference type="AlphaFoldDB" id="A0A495RJT6"/>
<dbReference type="Proteomes" id="UP000278542">
    <property type="component" value="Unassembled WGS sequence"/>
</dbReference>
<keyword evidence="7 10" id="KW-0443">Lipid metabolism</keyword>
<dbReference type="InterPro" id="IPR004843">
    <property type="entry name" value="Calcineurin-like_PHP"/>
</dbReference>
<dbReference type="InterPro" id="IPR010138">
    <property type="entry name" value="UDP-diacylglucosamine_Hdrlase"/>
</dbReference>
<comment type="caution">
    <text evidence="12">The sequence shown here is derived from an EMBL/GenBank/DDBJ whole genome shotgun (WGS) entry which is preliminary data.</text>
</comment>
<evidence type="ECO:0000256" key="1">
    <source>
        <dbReference type="ARBA" id="ARBA00022475"/>
    </source>
</evidence>
<dbReference type="UniPathway" id="UPA00359">
    <property type="reaction ID" value="UER00480"/>
</dbReference>
<dbReference type="HAMAP" id="MF_00575">
    <property type="entry name" value="LpxH"/>
    <property type="match status" value="1"/>
</dbReference>
<dbReference type="CDD" id="cd07398">
    <property type="entry name" value="MPP_YbbF-LpxH"/>
    <property type="match status" value="1"/>
</dbReference>
<keyword evidence="9 10" id="KW-0464">Manganese</keyword>
<feature type="binding site" evidence="10">
    <location>
        <position position="113"/>
    </location>
    <ligand>
        <name>Mn(2+)</name>
        <dbReference type="ChEBI" id="CHEBI:29035"/>
        <label>2</label>
    </ligand>
</feature>
<accession>A0A495RJT6</accession>
<comment type="pathway">
    <text evidence="10">Glycolipid biosynthesis; lipid IV(A) biosynthesis; lipid IV(A) from (3R)-3-hydroxytetradecanoyl-[acyl-carrier-protein] and UDP-N-acetyl-alpha-D-glucosamine: step 4/6.</text>
</comment>
<keyword evidence="4 10" id="KW-0441">Lipid A biosynthesis</keyword>
<evidence type="ECO:0000256" key="10">
    <source>
        <dbReference type="HAMAP-Rule" id="MF_00575"/>
    </source>
</evidence>
<feature type="binding site" evidence="10">
    <location>
        <position position="78"/>
    </location>
    <ligand>
        <name>Mn(2+)</name>
        <dbReference type="ChEBI" id="CHEBI:29035"/>
        <label>2</label>
    </ligand>
</feature>
<dbReference type="NCBIfam" id="NF003743">
    <property type="entry name" value="PRK05340.1"/>
    <property type="match status" value="1"/>
</dbReference>
<gene>
    <name evidence="10" type="primary">lpxH</name>
    <name evidence="12" type="ORF">DES39_1047</name>
</gene>
<feature type="binding site" evidence="10">
    <location>
        <position position="159"/>
    </location>
    <ligand>
        <name>substrate</name>
    </ligand>
</feature>
<sequence>MQRFFIADIHLNENEPEITAGFLHFLASLPANCELYILGDLFDYWIGDDIATPLHLMIARHLSALTRRNIKSFFIHGNRDFLLNHHFCQLCHMQLLPEVSVLDDHQDKMVILHGDLLCTDDKSYQRFRRKMHNKGLQRLFLLLPRYLRNKIADKLRNKSYQHNQQKAEYIMDVNQQAVELLMAKQQANVMIHGHIHKLATHDVKLAGTIGQRMVLGAWHDGVNYIHQDDQGHLNVICANQIS</sequence>
<dbReference type="OrthoDB" id="9783283at2"/>
<proteinExistence type="inferred from homology"/>
<keyword evidence="6 10" id="KW-0378">Hydrolase</keyword>
<dbReference type="PANTHER" id="PTHR34990:SF1">
    <property type="entry name" value="UDP-2,3-DIACYLGLUCOSAMINE HYDROLASE"/>
    <property type="match status" value="1"/>
</dbReference>
<evidence type="ECO:0000256" key="8">
    <source>
        <dbReference type="ARBA" id="ARBA00023136"/>
    </source>
</evidence>
<dbReference type="Pfam" id="PF00149">
    <property type="entry name" value="Metallophos"/>
    <property type="match status" value="1"/>
</dbReference>
<feature type="binding site" evidence="10">
    <location>
        <position position="166"/>
    </location>
    <ligand>
        <name>substrate</name>
    </ligand>
</feature>
<feature type="binding site" evidence="10">
    <location>
        <position position="10"/>
    </location>
    <ligand>
        <name>Mn(2+)</name>
        <dbReference type="ChEBI" id="CHEBI:29035"/>
        <label>1</label>
    </ligand>
</feature>
<name>A0A495RJT6_9GAMM</name>
<dbReference type="GO" id="GO:0019897">
    <property type="term" value="C:extrinsic component of plasma membrane"/>
    <property type="evidence" value="ECO:0007669"/>
    <property type="project" value="UniProtKB-UniRule"/>
</dbReference>
<feature type="domain" description="Calcineurin-like phosphoesterase" evidence="11">
    <location>
        <begin position="5"/>
        <end position="197"/>
    </location>
</feature>
<dbReference type="GO" id="GO:0008758">
    <property type="term" value="F:UDP-2,3-diacylglucosamine hydrolase activity"/>
    <property type="evidence" value="ECO:0007669"/>
    <property type="project" value="UniProtKB-UniRule"/>
</dbReference>
<reference evidence="12 13" key="1">
    <citation type="submission" date="2018-10" db="EMBL/GenBank/DDBJ databases">
        <title>Genomic Encyclopedia of Type Strains, Phase IV (KMG-IV): sequencing the most valuable type-strain genomes for metagenomic binning, comparative biology and taxonomic classification.</title>
        <authorList>
            <person name="Goeker M."/>
        </authorList>
    </citation>
    <scope>NUCLEOTIDE SEQUENCE [LARGE SCALE GENOMIC DNA]</scope>
    <source>
        <strain evidence="12 13">DSM 22228</strain>
    </source>
</reference>
<dbReference type="NCBIfam" id="TIGR01854">
    <property type="entry name" value="lipid_A_lpxH"/>
    <property type="match status" value="1"/>
</dbReference>
<evidence type="ECO:0000256" key="7">
    <source>
        <dbReference type="ARBA" id="ARBA00023098"/>
    </source>
</evidence>
<dbReference type="EC" id="3.6.1.54" evidence="10"/>
<dbReference type="GO" id="GO:0030145">
    <property type="term" value="F:manganese ion binding"/>
    <property type="evidence" value="ECO:0007669"/>
    <property type="project" value="UniProtKB-UniRule"/>
</dbReference>
<feature type="binding site" evidence="10">
    <location>
        <begin position="78"/>
        <end position="79"/>
    </location>
    <ligand>
        <name>substrate</name>
    </ligand>
</feature>
<dbReference type="SUPFAM" id="SSF56300">
    <property type="entry name" value="Metallo-dependent phosphatases"/>
    <property type="match status" value="1"/>
</dbReference>
<keyword evidence="5 10" id="KW-0479">Metal-binding</keyword>
<feature type="binding site" evidence="10">
    <location>
        <position position="196"/>
    </location>
    <ligand>
        <name>Mn(2+)</name>
        <dbReference type="ChEBI" id="CHEBI:29035"/>
        <label>1</label>
    </ligand>
</feature>
<dbReference type="Gene3D" id="3.60.21.10">
    <property type="match status" value="1"/>
</dbReference>
<evidence type="ECO:0000256" key="2">
    <source>
        <dbReference type="ARBA" id="ARBA00022516"/>
    </source>
</evidence>
<feature type="binding site" evidence="10">
    <location>
        <position position="121"/>
    </location>
    <ligand>
        <name>substrate</name>
    </ligand>
</feature>